<sequence length="231" mass="24850">MHARVARVLARVRHVDVGYLPDMTDTDTDTARLCAFALTCSLKPSPEPSSTDLLTQQLLDAMGEHGVEGELVRAVDHDLRPGVESDMGEGDEWPALRERILAADIFVLGTPTWMGQHSSVAQRVLERLDAELSDTNDAGQPRTYGRVAAAVVTGNEDGAHAISATLFQALNDVGFTIPAGGVTYWNGEAMHTTDYKDLDETPEKTASTTATLAANAAHLARLLRRSAYPPA</sequence>
<dbReference type="InterPro" id="IPR029039">
    <property type="entry name" value="Flavoprotein-like_sf"/>
</dbReference>
<reference evidence="2" key="2">
    <citation type="submission" date="2020-09" db="EMBL/GenBank/DDBJ databases">
        <authorList>
            <person name="Sun Q."/>
            <person name="Zhou Y."/>
        </authorList>
    </citation>
    <scope>NUCLEOTIDE SEQUENCE</scope>
    <source>
        <strain evidence="2">CGMCC 1.10749</strain>
    </source>
</reference>
<evidence type="ECO:0000313" key="3">
    <source>
        <dbReference type="Proteomes" id="UP000628079"/>
    </source>
</evidence>
<reference evidence="2" key="1">
    <citation type="journal article" date="2014" name="Int. J. Syst. Evol. Microbiol.">
        <title>Complete genome sequence of Corynebacterium casei LMG S-19264T (=DSM 44701T), isolated from a smear-ripened cheese.</title>
        <authorList>
            <consortium name="US DOE Joint Genome Institute (JGI-PGF)"/>
            <person name="Walter F."/>
            <person name="Albersmeier A."/>
            <person name="Kalinowski J."/>
            <person name="Ruckert C."/>
        </authorList>
    </citation>
    <scope>NUCLEOTIDE SEQUENCE</scope>
    <source>
        <strain evidence="2">CGMCC 1.10749</strain>
    </source>
</reference>
<accession>A0A8H9FSN3</accession>
<dbReference type="Pfam" id="PF03358">
    <property type="entry name" value="FMN_red"/>
    <property type="match status" value="1"/>
</dbReference>
<dbReference type="InterPro" id="IPR005025">
    <property type="entry name" value="FMN_Rdtase-like_dom"/>
</dbReference>
<protein>
    <submittedName>
        <fullName evidence="2">Flavodoxin</fullName>
    </submittedName>
</protein>
<gene>
    <name evidence="2" type="ORF">GCM10011314_20210</name>
</gene>
<dbReference type="EMBL" id="BMEA01000002">
    <property type="protein sequence ID" value="GGB80549.1"/>
    <property type="molecule type" value="Genomic_DNA"/>
</dbReference>
<comment type="caution">
    <text evidence="2">The sequence shown here is derived from an EMBL/GenBank/DDBJ whole genome shotgun (WGS) entry which is preliminary data.</text>
</comment>
<name>A0A8H9FSN3_9MICO</name>
<dbReference type="SUPFAM" id="SSF52218">
    <property type="entry name" value="Flavoproteins"/>
    <property type="match status" value="1"/>
</dbReference>
<dbReference type="GO" id="GO:0016491">
    <property type="term" value="F:oxidoreductase activity"/>
    <property type="evidence" value="ECO:0007669"/>
    <property type="project" value="InterPro"/>
</dbReference>
<feature type="domain" description="NADPH-dependent FMN reductase-like" evidence="1">
    <location>
        <begin position="45"/>
        <end position="180"/>
    </location>
</feature>
<organism evidence="2 3">
    <name type="scientific">Knoellia flava</name>
    <dbReference type="NCBI Taxonomy" id="913969"/>
    <lineage>
        <taxon>Bacteria</taxon>
        <taxon>Bacillati</taxon>
        <taxon>Actinomycetota</taxon>
        <taxon>Actinomycetes</taxon>
        <taxon>Micrococcales</taxon>
        <taxon>Intrasporangiaceae</taxon>
        <taxon>Knoellia</taxon>
    </lineage>
</organism>
<dbReference type="Proteomes" id="UP000628079">
    <property type="component" value="Unassembled WGS sequence"/>
</dbReference>
<proteinExistence type="predicted"/>
<evidence type="ECO:0000259" key="1">
    <source>
        <dbReference type="Pfam" id="PF03358"/>
    </source>
</evidence>
<dbReference type="AlphaFoldDB" id="A0A8H9FSN3"/>
<dbReference type="Gene3D" id="3.40.50.360">
    <property type="match status" value="1"/>
</dbReference>
<evidence type="ECO:0000313" key="2">
    <source>
        <dbReference type="EMBL" id="GGB80549.1"/>
    </source>
</evidence>